<keyword evidence="4" id="KW-1185">Reference proteome</keyword>
<dbReference type="AlphaFoldDB" id="A0A4Y3VPK2"/>
<gene>
    <name evidence="3" type="ORF">SSP24_64420</name>
</gene>
<evidence type="ECO:0000256" key="2">
    <source>
        <dbReference type="SAM" id="MobiDB-lite"/>
    </source>
</evidence>
<evidence type="ECO:0000313" key="4">
    <source>
        <dbReference type="Proteomes" id="UP000317881"/>
    </source>
</evidence>
<dbReference type="EMBL" id="BJND01000058">
    <property type="protein sequence ID" value="GEC08787.1"/>
    <property type="molecule type" value="Genomic_DNA"/>
</dbReference>
<dbReference type="RefSeq" id="WP_141313493.1">
    <property type="nucleotide sequence ID" value="NZ_BJND01000058.1"/>
</dbReference>
<dbReference type="InterPro" id="IPR005754">
    <property type="entry name" value="Sortase"/>
</dbReference>
<dbReference type="OrthoDB" id="525039at2"/>
<accession>A0A4Y3VPK2</accession>
<protein>
    <submittedName>
        <fullName evidence="3">Class F sortase</fullName>
    </submittedName>
</protein>
<dbReference type="NCBIfam" id="NF033748">
    <property type="entry name" value="class_F_sortase"/>
    <property type="match status" value="1"/>
</dbReference>
<dbReference type="Pfam" id="PF04203">
    <property type="entry name" value="Sortase"/>
    <property type="match status" value="1"/>
</dbReference>
<reference evidence="3 4" key="1">
    <citation type="submission" date="2019-06" db="EMBL/GenBank/DDBJ databases">
        <title>Whole genome shotgun sequence of Streptomyces spinoverrucosus NBRC 14228.</title>
        <authorList>
            <person name="Hosoyama A."/>
            <person name="Uohara A."/>
            <person name="Ohji S."/>
            <person name="Ichikawa N."/>
        </authorList>
    </citation>
    <scope>NUCLEOTIDE SEQUENCE [LARGE SCALE GENOMIC DNA]</scope>
    <source>
        <strain evidence="3 4">NBRC 14228</strain>
    </source>
</reference>
<organism evidence="3 4">
    <name type="scientific">Streptomyces spinoverrucosus</name>
    <dbReference type="NCBI Taxonomy" id="284043"/>
    <lineage>
        <taxon>Bacteria</taxon>
        <taxon>Bacillati</taxon>
        <taxon>Actinomycetota</taxon>
        <taxon>Actinomycetes</taxon>
        <taxon>Kitasatosporales</taxon>
        <taxon>Streptomycetaceae</taxon>
        <taxon>Streptomyces</taxon>
    </lineage>
</organism>
<evidence type="ECO:0000313" key="3">
    <source>
        <dbReference type="EMBL" id="GEC08787.1"/>
    </source>
</evidence>
<name>A0A4Y3VPK2_9ACTN</name>
<dbReference type="Proteomes" id="UP000317881">
    <property type="component" value="Unassembled WGS sequence"/>
</dbReference>
<dbReference type="SUPFAM" id="SSF63817">
    <property type="entry name" value="Sortase"/>
    <property type="match status" value="1"/>
</dbReference>
<proteinExistence type="predicted"/>
<evidence type="ECO:0000256" key="1">
    <source>
        <dbReference type="ARBA" id="ARBA00022801"/>
    </source>
</evidence>
<dbReference type="GO" id="GO:0016787">
    <property type="term" value="F:hydrolase activity"/>
    <property type="evidence" value="ECO:0007669"/>
    <property type="project" value="UniProtKB-KW"/>
</dbReference>
<feature type="region of interest" description="Disordered" evidence="2">
    <location>
        <begin position="44"/>
        <end position="76"/>
    </location>
</feature>
<sequence>MAAEPSSTPPAEEATDGQYAGRSGRLTLWGVAIVILAVSVFGDHEGADSTPQTSRSPVSTAAPTDTHQSTRPLPRSTPIRLLIPKISVDAPFTPLSIGASGQLEPPPAADTNLVGWYAEGVSPGEQGTSIIAGHIDTATSAAVFANLYELRRGDRFSVARADGRRADFVVDDAETFAKDDFPSKRVYADAERPEVRLITCAGEYDHSVKDYTENLVVFAHLL</sequence>
<dbReference type="InterPro" id="IPR023365">
    <property type="entry name" value="Sortase_dom-sf"/>
</dbReference>
<dbReference type="Gene3D" id="2.40.260.10">
    <property type="entry name" value="Sortase"/>
    <property type="match status" value="1"/>
</dbReference>
<comment type="caution">
    <text evidence="3">The sequence shown here is derived from an EMBL/GenBank/DDBJ whole genome shotgun (WGS) entry which is preliminary data.</text>
</comment>
<feature type="compositionally biased region" description="Polar residues" evidence="2">
    <location>
        <begin position="49"/>
        <end position="71"/>
    </location>
</feature>
<dbReference type="InterPro" id="IPR042001">
    <property type="entry name" value="Sortase_F"/>
</dbReference>
<keyword evidence="1" id="KW-0378">Hydrolase</keyword>
<dbReference type="CDD" id="cd05829">
    <property type="entry name" value="Sortase_F"/>
    <property type="match status" value="1"/>
</dbReference>